<evidence type="ECO:0000313" key="7">
    <source>
        <dbReference type="EMBL" id="SHH76762.1"/>
    </source>
</evidence>
<keyword evidence="3" id="KW-0731">Sigma factor</keyword>
<feature type="domain" description="RNA polymerase sigma factor 70 region 4 type 2" evidence="6">
    <location>
        <begin position="135"/>
        <end position="187"/>
    </location>
</feature>
<dbReference type="InterPro" id="IPR013325">
    <property type="entry name" value="RNA_pol_sigma_r2"/>
</dbReference>
<dbReference type="RefSeq" id="WP_084138410.1">
    <property type="nucleotide sequence ID" value="NZ_FQWQ01000004.1"/>
</dbReference>
<dbReference type="InterPro" id="IPR014284">
    <property type="entry name" value="RNA_pol_sigma-70_dom"/>
</dbReference>
<evidence type="ECO:0000259" key="6">
    <source>
        <dbReference type="Pfam" id="PF08281"/>
    </source>
</evidence>
<dbReference type="AlphaFoldDB" id="A0A1M5VND0"/>
<dbReference type="InterPro" id="IPR013249">
    <property type="entry name" value="RNA_pol_sigma70_r4_t2"/>
</dbReference>
<evidence type="ECO:0000259" key="5">
    <source>
        <dbReference type="Pfam" id="PF04542"/>
    </source>
</evidence>
<dbReference type="InterPro" id="IPR039425">
    <property type="entry name" value="RNA_pol_sigma-70-like"/>
</dbReference>
<dbReference type="SUPFAM" id="SSF88659">
    <property type="entry name" value="Sigma3 and sigma4 domains of RNA polymerase sigma factors"/>
    <property type="match status" value="1"/>
</dbReference>
<dbReference type="CDD" id="cd06171">
    <property type="entry name" value="Sigma70_r4"/>
    <property type="match status" value="1"/>
</dbReference>
<dbReference type="OrthoDB" id="9150024at2"/>
<dbReference type="InterPro" id="IPR013324">
    <property type="entry name" value="RNA_pol_sigma_r3/r4-like"/>
</dbReference>
<dbReference type="InterPro" id="IPR036388">
    <property type="entry name" value="WH-like_DNA-bd_sf"/>
</dbReference>
<keyword evidence="4" id="KW-0804">Transcription</keyword>
<dbReference type="GO" id="GO:0016987">
    <property type="term" value="F:sigma factor activity"/>
    <property type="evidence" value="ECO:0007669"/>
    <property type="project" value="UniProtKB-KW"/>
</dbReference>
<comment type="similarity">
    <text evidence="1">Belongs to the sigma-70 factor family. ECF subfamily.</text>
</comment>
<dbReference type="GO" id="GO:0006352">
    <property type="term" value="P:DNA-templated transcription initiation"/>
    <property type="evidence" value="ECO:0007669"/>
    <property type="project" value="InterPro"/>
</dbReference>
<dbReference type="PANTHER" id="PTHR43133">
    <property type="entry name" value="RNA POLYMERASE ECF-TYPE SIGMA FACTO"/>
    <property type="match status" value="1"/>
</dbReference>
<dbReference type="Gene3D" id="1.10.10.10">
    <property type="entry name" value="Winged helix-like DNA-binding domain superfamily/Winged helix DNA-binding domain"/>
    <property type="match status" value="1"/>
</dbReference>
<proteinExistence type="inferred from homology"/>
<gene>
    <name evidence="7" type="ORF">SAMN04488109_5251</name>
</gene>
<dbReference type="EMBL" id="FQWQ01000004">
    <property type="protein sequence ID" value="SHH76762.1"/>
    <property type="molecule type" value="Genomic_DNA"/>
</dbReference>
<name>A0A1M5VND0_9BACT</name>
<evidence type="ECO:0000313" key="8">
    <source>
        <dbReference type="Proteomes" id="UP000184212"/>
    </source>
</evidence>
<dbReference type="NCBIfam" id="TIGR02937">
    <property type="entry name" value="sigma70-ECF"/>
    <property type="match status" value="1"/>
</dbReference>
<organism evidence="7 8">
    <name type="scientific">Chryseolinea serpens</name>
    <dbReference type="NCBI Taxonomy" id="947013"/>
    <lineage>
        <taxon>Bacteria</taxon>
        <taxon>Pseudomonadati</taxon>
        <taxon>Bacteroidota</taxon>
        <taxon>Cytophagia</taxon>
        <taxon>Cytophagales</taxon>
        <taxon>Fulvivirgaceae</taxon>
        <taxon>Chryseolinea</taxon>
    </lineage>
</organism>
<dbReference type="GO" id="GO:0003677">
    <property type="term" value="F:DNA binding"/>
    <property type="evidence" value="ECO:0007669"/>
    <property type="project" value="InterPro"/>
</dbReference>
<dbReference type="PANTHER" id="PTHR43133:SF46">
    <property type="entry name" value="RNA POLYMERASE SIGMA-70 FACTOR ECF SUBFAMILY"/>
    <property type="match status" value="1"/>
</dbReference>
<evidence type="ECO:0000256" key="4">
    <source>
        <dbReference type="ARBA" id="ARBA00023163"/>
    </source>
</evidence>
<evidence type="ECO:0000256" key="2">
    <source>
        <dbReference type="ARBA" id="ARBA00023015"/>
    </source>
</evidence>
<dbReference type="Pfam" id="PF04542">
    <property type="entry name" value="Sigma70_r2"/>
    <property type="match status" value="1"/>
</dbReference>
<dbReference type="SUPFAM" id="SSF88946">
    <property type="entry name" value="Sigma2 domain of RNA polymerase sigma factors"/>
    <property type="match status" value="1"/>
</dbReference>
<dbReference type="InterPro" id="IPR007627">
    <property type="entry name" value="RNA_pol_sigma70_r2"/>
</dbReference>
<dbReference type="Pfam" id="PF08281">
    <property type="entry name" value="Sigma70_r4_2"/>
    <property type="match status" value="1"/>
</dbReference>
<feature type="domain" description="RNA polymerase sigma-70 region 2" evidence="5">
    <location>
        <begin position="38"/>
        <end position="97"/>
    </location>
</feature>
<evidence type="ECO:0000256" key="1">
    <source>
        <dbReference type="ARBA" id="ARBA00010641"/>
    </source>
</evidence>
<protein>
    <submittedName>
        <fullName evidence="7">RNA polymerase sigma factor, sigma-70 family</fullName>
    </submittedName>
</protein>
<evidence type="ECO:0000256" key="3">
    <source>
        <dbReference type="ARBA" id="ARBA00023082"/>
    </source>
</evidence>
<accession>A0A1M5VND0</accession>
<keyword evidence="8" id="KW-1185">Reference proteome</keyword>
<reference evidence="7 8" key="1">
    <citation type="submission" date="2016-11" db="EMBL/GenBank/DDBJ databases">
        <authorList>
            <person name="Jaros S."/>
            <person name="Januszkiewicz K."/>
            <person name="Wedrychowicz H."/>
        </authorList>
    </citation>
    <scope>NUCLEOTIDE SEQUENCE [LARGE SCALE GENOMIC DNA]</scope>
    <source>
        <strain evidence="7 8">DSM 24574</strain>
    </source>
</reference>
<sequence>MSLSARDIQLSSNSFSSKQEADIWNYLKAGDKKALSYFYTKYFNSLYNYGSKISRDAGLVEDCIQDLFVEFWNKREGLSEVSQVKYYLYKSLRRKILYKRSLLLRLPLAEVDSFEIELSHKAHYLSQQINSDIREKIKQMVNTLTAKQKEAIFLVYFEELSYEEAAVIMELKIKTVYNLIHLAIAKLRQNKGRFSPAVFSLFF</sequence>
<dbReference type="STRING" id="947013.SAMN04488109_5251"/>
<dbReference type="Proteomes" id="UP000184212">
    <property type="component" value="Unassembled WGS sequence"/>
</dbReference>
<keyword evidence="2" id="KW-0805">Transcription regulation</keyword>
<dbReference type="Gene3D" id="1.10.1740.10">
    <property type="match status" value="1"/>
</dbReference>